<dbReference type="Proteomes" id="UP000222163">
    <property type="component" value="Unassembled WGS sequence"/>
</dbReference>
<comment type="subcellular location">
    <subcellularLocation>
        <location evidence="2 19">Cell membrane</location>
        <topology evidence="2 19">Multi-pass membrane protein</topology>
    </subcellularLocation>
</comment>
<feature type="transmembrane region" description="Helical" evidence="19">
    <location>
        <begin position="111"/>
        <end position="133"/>
    </location>
</feature>
<comment type="function">
    <text evidence="14 19">Joins adenosylcobinamide-GDP and alpha-ribazole to generate adenosylcobalamin (Ado-cobalamin). Also synthesizes adenosylcobalamin 5'-phosphate from adenosylcobinamide-GDP and alpha-ribazole 5'-phosphate.</text>
</comment>
<feature type="transmembrane region" description="Helical" evidence="19">
    <location>
        <begin position="204"/>
        <end position="222"/>
    </location>
</feature>
<dbReference type="Proteomes" id="UP001242342">
    <property type="component" value="Unassembled WGS sequence"/>
</dbReference>
<evidence type="ECO:0000256" key="1">
    <source>
        <dbReference type="ARBA" id="ARBA00001946"/>
    </source>
</evidence>
<feature type="transmembrane region" description="Helical" evidence="19">
    <location>
        <begin position="180"/>
        <end position="198"/>
    </location>
</feature>
<evidence type="ECO:0000256" key="10">
    <source>
        <dbReference type="ARBA" id="ARBA00022692"/>
    </source>
</evidence>
<protein>
    <recommendedName>
        <fullName evidence="6 19">Adenosylcobinamide-GDP ribazoletransferase</fullName>
        <ecNumber evidence="5 19">2.7.8.26</ecNumber>
    </recommendedName>
    <alternativeName>
        <fullName evidence="16 19">Cobalamin synthase</fullName>
    </alternativeName>
    <alternativeName>
        <fullName evidence="15 19">Cobalamin-5'-phosphate synthase</fullName>
    </alternativeName>
</protein>
<evidence type="ECO:0000313" key="21">
    <source>
        <dbReference type="EMBL" id="PHN98465.1"/>
    </source>
</evidence>
<evidence type="ECO:0000256" key="8">
    <source>
        <dbReference type="ARBA" id="ARBA00022573"/>
    </source>
</evidence>
<keyword evidence="11 19" id="KW-0460">Magnesium</keyword>
<comment type="cofactor">
    <cofactor evidence="1 19">
        <name>Mg(2+)</name>
        <dbReference type="ChEBI" id="CHEBI:18420"/>
    </cofactor>
</comment>
<organism evidence="21 22">
    <name type="scientific">Tenacibaculum discolor</name>
    <dbReference type="NCBI Taxonomy" id="361581"/>
    <lineage>
        <taxon>Bacteria</taxon>
        <taxon>Pseudomonadati</taxon>
        <taxon>Bacteroidota</taxon>
        <taxon>Flavobacteriia</taxon>
        <taxon>Flavobacteriales</taxon>
        <taxon>Flavobacteriaceae</taxon>
        <taxon>Tenacibaculum</taxon>
    </lineage>
</organism>
<dbReference type="NCBIfam" id="NF001277">
    <property type="entry name" value="PRK00235.1-3"/>
    <property type="match status" value="1"/>
</dbReference>
<proteinExistence type="inferred from homology"/>
<evidence type="ECO:0000256" key="17">
    <source>
        <dbReference type="ARBA" id="ARBA00048623"/>
    </source>
</evidence>
<dbReference type="EC" id="2.7.8.26" evidence="5 19"/>
<feature type="transmembrane region" description="Helical" evidence="19">
    <location>
        <begin position="63"/>
        <end position="81"/>
    </location>
</feature>
<feature type="transmembrane region" description="Helical" evidence="19">
    <location>
        <begin position="38"/>
        <end position="57"/>
    </location>
</feature>
<reference evidence="21" key="2">
    <citation type="submission" date="2017-10" db="EMBL/GenBank/DDBJ databases">
        <authorList>
            <person name="Enke T.N."/>
            <person name="Cordero O.X."/>
        </authorList>
    </citation>
    <scope>NUCLEOTIDE SEQUENCE</scope>
    <source>
        <strain evidence="21">4G03</strain>
    </source>
</reference>
<dbReference type="GO" id="GO:0009236">
    <property type="term" value="P:cobalamin biosynthetic process"/>
    <property type="evidence" value="ECO:0007669"/>
    <property type="project" value="UniProtKB-UniRule"/>
</dbReference>
<dbReference type="EMBL" id="PDUU01000003">
    <property type="protein sequence ID" value="PHN98465.1"/>
    <property type="molecule type" value="Genomic_DNA"/>
</dbReference>
<keyword evidence="12 19" id="KW-1133">Transmembrane helix</keyword>
<name>A0A2G1BXY8_9FLAO</name>
<evidence type="ECO:0000313" key="20">
    <source>
        <dbReference type="EMBL" id="MDP2540502.1"/>
    </source>
</evidence>
<dbReference type="InterPro" id="IPR003805">
    <property type="entry name" value="CobS"/>
</dbReference>
<dbReference type="AlphaFoldDB" id="A0A2G1BXY8"/>
<evidence type="ECO:0000256" key="16">
    <source>
        <dbReference type="ARBA" id="ARBA00032853"/>
    </source>
</evidence>
<evidence type="ECO:0000256" key="9">
    <source>
        <dbReference type="ARBA" id="ARBA00022679"/>
    </source>
</evidence>
<dbReference type="UniPathway" id="UPA00148">
    <property type="reaction ID" value="UER00238"/>
</dbReference>
<dbReference type="Pfam" id="PF02654">
    <property type="entry name" value="CobS"/>
    <property type="match status" value="1"/>
</dbReference>
<gene>
    <name evidence="19" type="primary">cobS</name>
    <name evidence="21" type="ORF">CSC81_02950</name>
    <name evidence="20" type="ORF">Q8W23_03335</name>
</gene>
<dbReference type="PANTHER" id="PTHR34148:SF1">
    <property type="entry name" value="ADENOSYLCOBINAMIDE-GDP RIBAZOLETRANSFERASE"/>
    <property type="match status" value="1"/>
</dbReference>
<dbReference type="EMBL" id="JAUYVU010000002">
    <property type="protein sequence ID" value="MDP2540502.1"/>
    <property type="molecule type" value="Genomic_DNA"/>
</dbReference>
<evidence type="ECO:0000256" key="7">
    <source>
        <dbReference type="ARBA" id="ARBA00022475"/>
    </source>
</evidence>
<keyword evidence="8 19" id="KW-0169">Cobalamin biosynthesis</keyword>
<reference evidence="20 23" key="3">
    <citation type="submission" date="2023-07" db="EMBL/GenBank/DDBJ databases">
        <title>Genome content predicts the carbon catabolic preferences of heterotrophic bacteria.</title>
        <authorList>
            <person name="Gralka M."/>
        </authorList>
    </citation>
    <scope>NUCLEOTIDE SEQUENCE [LARGE SCALE GENOMIC DNA]</scope>
    <source>
        <strain evidence="20 23">4G03</strain>
    </source>
</reference>
<comment type="caution">
    <text evidence="21">The sequence shown here is derived from an EMBL/GenBank/DDBJ whole genome shotgun (WGS) entry which is preliminary data.</text>
</comment>
<evidence type="ECO:0000256" key="13">
    <source>
        <dbReference type="ARBA" id="ARBA00023136"/>
    </source>
</evidence>
<reference evidence="21 22" key="1">
    <citation type="journal article" date="2016" name="Nat. Commun.">
        <title>Microbial interactions lead to rapid micro-scale successions on model marine particles.</title>
        <authorList>
            <person name="Datta M.S."/>
            <person name="Sliwerska E."/>
            <person name="Gore J."/>
            <person name="Polz M.F."/>
            <person name="Cordero O.X."/>
        </authorList>
    </citation>
    <scope>NUCLEOTIDE SEQUENCE [LARGE SCALE GENOMIC DNA]</scope>
    <source>
        <strain evidence="21 22">4G03</strain>
    </source>
</reference>
<evidence type="ECO:0000256" key="2">
    <source>
        <dbReference type="ARBA" id="ARBA00004651"/>
    </source>
</evidence>
<keyword evidence="23" id="KW-1185">Reference proteome</keyword>
<evidence type="ECO:0000256" key="15">
    <source>
        <dbReference type="ARBA" id="ARBA00032605"/>
    </source>
</evidence>
<evidence type="ECO:0000256" key="3">
    <source>
        <dbReference type="ARBA" id="ARBA00004663"/>
    </source>
</evidence>
<dbReference type="GO" id="GO:0005886">
    <property type="term" value="C:plasma membrane"/>
    <property type="evidence" value="ECO:0007669"/>
    <property type="project" value="UniProtKB-SubCell"/>
</dbReference>
<evidence type="ECO:0000313" key="22">
    <source>
        <dbReference type="Proteomes" id="UP000222163"/>
    </source>
</evidence>
<evidence type="ECO:0000256" key="14">
    <source>
        <dbReference type="ARBA" id="ARBA00025228"/>
    </source>
</evidence>
<comment type="pathway">
    <text evidence="3 19">Cofactor biosynthesis; adenosylcobalamin biosynthesis; adenosylcobalamin from cob(II)yrinate a,c-diamide: step 7/7.</text>
</comment>
<evidence type="ECO:0000256" key="12">
    <source>
        <dbReference type="ARBA" id="ARBA00022989"/>
    </source>
</evidence>
<evidence type="ECO:0000256" key="6">
    <source>
        <dbReference type="ARBA" id="ARBA00015850"/>
    </source>
</evidence>
<dbReference type="GO" id="GO:0008818">
    <property type="term" value="F:cobalamin 5'-phosphate synthase activity"/>
    <property type="evidence" value="ECO:0007669"/>
    <property type="project" value="UniProtKB-UniRule"/>
</dbReference>
<comment type="similarity">
    <text evidence="4 19">Belongs to the CobS family.</text>
</comment>
<keyword evidence="9 19" id="KW-0808">Transferase</keyword>
<comment type="catalytic activity">
    <reaction evidence="18 19">
        <text>alpha-ribazole 5'-phosphate + adenosylcob(III)inamide-GDP = adenosylcob(III)alamin 5'-phosphate + GMP + H(+)</text>
        <dbReference type="Rhea" id="RHEA:23560"/>
        <dbReference type="ChEBI" id="CHEBI:15378"/>
        <dbReference type="ChEBI" id="CHEBI:57918"/>
        <dbReference type="ChEBI" id="CHEBI:58115"/>
        <dbReference type="ChEBI" id="CHEBI:60487"/>
        <dbReference type="ChEBI" id="CHEBI:60493"/>
        <dbReference type="EC" id="2.7.8.26"/>
    </reaction>
</comment>
<evidence type="ECO:0000256" key="18">
    <source>
        <dbReference type="ARBA" id="ARBA00049504"/>
    </source>
</evidence>
<keyword evidence="7 19" id="KW-1003">Cell membrane</keyword>
<dbReference type="PANTHER" id="PTHR34148">
    <property type="entry name" value="ADENOSYLCOBINAMIDE-GDP RIBAZOLETRANSFERASE"/>
    <property type="match status" value="1"/>
</dbReference>
<accession>A0A2G1BXY8</accession>
<evidence type="ECO:0000256" key="5">
    <source>
        <dbReference type="ARBA" id="ARBA00013200"/>
    </source>
</evidence>
<dbReference type="HAMAP" id="MF_00719">
    <property type="entry name" value="CobS"/>
    <property type="match status" value="1"/>
</dbReference>
<dbReference type="RefSeq" id="WP_099214287.1">
    <property type="nucleotide sequence ID" value="NZ_JAUYVU010000002.1"/>
</dbReference>
<keyword evidence="13 19" id="KW-0472">Membrane</keyword>
<dbReference type="GO" id="GO:0051073">
    <property type="term" value="F:adenosylcobinamide-GDP ribazoletransferase activity"/>
    <property type="evidence" value="ECO:0007669"/>
    <property type="project" value="UniProtKB-UniRule"/>
</dbReference>
<evidence type="ECO:0000313" key="23">
    <source>
        <dbReference type="Proteomes" id="UP001242342"/>
    </source>
</evidence>
<keyword evidence="10 19" id="KW-0812">Transmembrane</keyword>
<comment type="catalytic activity">
    <reaction evidence="17 19">
        <text>alpha-ribazole + adenosylcob(III)inamide-GDP = adenosylcob(III)alamin + GMP + H(+)</text>
        <dbReference type="Rhea" id="RHEA:16049"/>
        <dbReference type="ChEBI" id="CHEBI:10329"/>
        <dbReference type="ChEBI" id="CHEBI:15378"/>
        <dbReference type="ChEBI" id="CHEBI:18408"/>
        <dbReference type="ChEBI" id="CHEBI:58115"/>
        <dbReference type="ChEBI" id="CHEBI:60487"/>
        <dbReference type="EC" id="2.7.8.26"/>
    </reaction>
</comment>
<dbReference type="NCBIfam" id="TIGR00317">
    <property type="entry name" value="cobS"/>
    <property type="match status" value="1"/>
</dbReference>
<evidence type="ECO:0000256" key="19">
    <source>
        <dbReference type="HAMAP-Rule" id="MF_00719"/>
    </source>
</evidence>
<evidence type="ECO:0000256" key="11">
    <source>
        <dbReference type="ARBA" id="ARBA00022842"/>
    </source>
</evidence>
<evidence type="ECO:0000256" key="4">
    <source>
        <dbReference type="ARBA" id="ARBA00010561"/>
    </source>
</evidence>
<sequence>MIKRQIHYFLTAILFFTRIPCPKWVNHSPKILNKSSRYFSLVGIVVGSIAALAYFASSYIFPTDIAIVISMISSIWITGAFHEDGFADVCDGFGGGWTKEKILTIMKDSRLGTFGVSGLVFILAIKFLTLYHLQNLSVNLILVIISGHSISRFIATILLYTHEYVRDIDSSKIKPTTKQMSGKSLLISAIFGIVPLFFFQKPMIFLVLLPLLLVYLYMGHFFKKWIGGQTGDCAGALQQVAEIVFYLSLLALWKLF</sequence>
<feature type="transmembrane region" description="Helical" evidence="19">
    <location>
        <begin position="139"/>
        <end position="160"/>
    </location>
</feature>